<name>A0A443QJ25_9ACAR</name>
<evidence type="ECO:0000259" key="1">
    <source>
        <dbReference type="Pfam" id="PF00692"/>
    </source>
</evidence>
<dbReference type="Pfam" id="PF00692">
    <property type="entry name" value="dUTPase"/>
    <property type="match status" value="1"/>
</dbReference>
<dbReference type="OrthoDB" id="419889at2759"/>
<dbReference type="AlphaFoldDB" id="A0A443QJ25"/>
<dbReference type="InterPro" id="IPR029054">
    <property type="entry name" value="dUTPase-like"/>
</dbReference>
<dbReference type="Gene3D" id="2.70.40.10">
    <property type="match status" value="1"/>
</dbReference>
<reference evidence="2 3" key="1">
    <citation type="journal article" date="2018" name="Gigascience">
        <title>Genomes of trombidid mites reveal novel predicted allergens and laterally-transferred genes associated with secondary metabolism.</title>
        <authorList>
            <person name="Dong X."/>
            <person name="Chaisiri K."/>
            <person name="Xia D."/>
            <person name="Armstrong S.D."/>
            <person name="Fang Y."/>
            <person name="Donnelly M.J."/>
            <person name="Kadowaki T."/>
            <person name="McGarry J.W."/>
            <person name="Darby A.C."/>
            <person name="Makepeace B.L."/>
        </authorList>
    </citation>
    <scope>NUCLEOTIDE SEQUENCE [LARGE SCALE GENOMIC DNA]</scope>
    <source>
        <strain evidence="2">UoL-UT</strain>
    </source>
</reference>
<gene>
    <name evidence="2" type="ORF">B4U80_10825</name>
</gene>
<dbReference type="Proteomes" id="UP000288716">
    <property type="component" value="Unassembled WGS sequence"/>
</dbReference>
<comment type="caution">
    <text evidence="2">The sequence shown here is derived from an EMBL/GenBank/DDBJ whole genome shotgun (WGS) entry which is preliminary data.</text>
</comment>
<evidence type="ECO:0000313" key="2">
    <source>
        <dbReference type="EMBL" id="RWS03013.1"/>
    </source>
</evidence>
<evidence type="ECO:0000313" key="3">
    <source>
        <dbReference type="Proteomes" id="UP000288716"/>
    </source>
</evidence>
<dbReference type="EMBL" id="NCKV01055238">
    <property type="protein sequence ID" value="RWS03013.1"/>
    <property type="molecule type" value="Genomic_DNA"/>
</dbReference>
<protein>
    <recommendedName>
        <fullName evidence="1">dUTPase-like domain-containing protein</fullName>
    </recommendedName>
</protein>
<organism evidence="2 3">
    <name type="scientific">Leptotrombidium deliense</name>
    <dbReference type="NCBI Taxonomy" id="299467"/>
    <lineage>
        <taxon>Eukaryota</taxon>
        <taxon>Metazoa</taxon>
        <taxon>Ecdysozoa</taxon>
        <taxon>Arthropoda</taxon>
        <taxon>Chelicerata</taxon>
        <taxon>Arachnida</taxon>
        <taxon>Acari</taxon>
        <taxon>Acariformes</taxon>
        <taxon>Trombidiformes</taxon>
        <taxon>Prostigmata</taxon>
        <taxon>Anystina</taxon>
        <taxon>Parasitengona</taxon>
        <taxon>Trombiculoidea</taxon>
        <taxon>Trombiculidae</taxon>
        <taxon>Leptotrombidium</taxon>
    </lineage>
</organism>
<keyword evidence="3" id="KW-1185">Reference proteome</keyword>
<dbReference type="VEuPathDB" id="VectorBase:LDEU014303"/>
<dbReference type="InterPro" id="IPR036157">
    <property type="entry name" value="dUTPase-like_sf"/>
</dbReference>
<feature type="non-terminal residue" evidence="2">
    <location>
        <position position="49"/>
    </location>
</feature>
<dbReference type="SUPFAM" id="SSF51283">
    <property type="entry name" value="dUTPase-like"/>
    <property type="match status" value="1"/>
</dbReference>
<accession>A0A443QJ25</accession>
<sequence>MLLFMSEEVLLTQITRGDRFAQLICERIETPVIVLVNELDFTKRNNEGL</sequence>
<feature type="domain" description="dUTPase-like" evidence="1">
    <location>
        <begin position="13"/>
        <end position="48"/>
    </location>
</feature>
<proteinExistence type="predicted"/>